<accession>A0A0G4FM89</accession>
<gene>
    <name evidence="1" type="ORF">Vbra_2214</name>
</gene>
<dbReference type="EMBL" id="CDMY01000462">
    <property type="protein sequence ID" value="CEM14960.1"/>
    <property type="molecule type" value="Genomic_DNA"/>
</dbReference>
<dbReference type="VEuPathDB" id="CryptoDB:Vbra_2214"/>
<keyword evidence="2" id="KW-1185">Reference proteome</keyword>
<protein>
    <submittedName>
        <fullName evidence="1">Uncharacterized protein</fullName>
    </submittedName>
</protein>
<sequence>MDASMGSYRFMGTAKGLARMRQTHSIQRHPSCQCVKTDGSVPCRPMSTSQHTGGTMDERGAAHASGVHKTVVIAPMWLLVGVTLSTAPTAGHMGTYIHERETHRCRCFPESLCRGSDLLSNMGSACREAIPFSRSFHEA</sequence>
<proteinExistence type="predicted"/>
<name>A0A0G4FM89_VITBC</name>
<dbReference type="Proteomes" id="UP000041254">
    <property type="component" value="Unassembled WGS sequence"/>
</dbReference>
<organism evidence="1 2">
    <name type="scientific">Vitrella brassicaformis (strain CCMP3155)</name>
    <dbReference type="NCBI Taxonomy" id="1169540"/>
    <lineage>
        <taxon>Eukaryota</taxon>
        <taxon>Sar</taxon>
        <taxon>Alveolata</taxon>
        <taxon>Colpodellida</taxon>
        <taxon>Vitrellaceae</taxon>
        <taxon>Vitrella</taxon>
    </lineage>
</organism>
<evidence type="ECO:0000313" key="1">
    <source>
        <dbReference type="EMBL" id="CEM14960.1"/>
    </source>
</evidence>
<evidence type="ECO:0000313" key="2">
    <source>
        <dbReference type="Proteomes" id="UP000041254"/>
    </source>
</evidence>
<dbReference type="InParanoid" id="A0A0G4FM89"/>
<reference evidence="1 2" key="1">
    <citation type="submission" date="2014-11" db="EMBL/GenBank/DDBJ databases">
        <authorList>
            <person name="Zhu J."/>
            <person name="Qi W."/>
            <person name="Song R."/>
        </authorList>
    </citation>
    <scope>NUCLEOTIDE SEQUENCE [LARGE SCALE GENOMIC DNA]</scope>
</reference>
<dbReference type="AlphaFoldDB" id="A0A0G4FM89"/>